<dbReference type="Pfam" id="PF02622">
    <property type="entry name" value="DUF179"/>
    <property type="match status" value="1"/>
</dbReference>
<proteinExistence type="inferred from homology"/>
<dbReference type="SUPFAM" id="SSF143456">
    <property type="entry name" value="VC0467-like"/>
    <property type="match status" value="1"/>
</dbReference>
<reference evidence="1" key="1">
    <citation type="submission" date="2018-06" db="EMBL/GenBank/DDBJ databases">
        <authorList>
            <person name="Zhirakovskaya E."/>
        </authorList>
    </citation>
    <scope>NUCLEOTIDE SEQUENCE</scope>
</reference>
<dbReference type="HAMAP" id="MF_00758">
    <property type="entry name" value="UPF0301"/>
    <property type="match status" value="1"/>
</dbReference>
<dbReference type="PANTHER" id="PTHR30327:SF1">
    <property type="entry name" value="UPF0301 PROTEIN YQGE"/>
    <property type="match status" value="1"/>
</dbReference>
<evidence type="ECO:0000313" key="1">
    <source>
        <dbReference type="EMBL" id="VAX12143.1"/>
    </source>
</evidence>
<gene>
    <name evidence="1" type="ORF">MNBD_GAMMA24-1978</name>
</gene>
<dbReference type="InterPro" id="IPR003774">
    <property type="entry name" value="AlgH-like"/>
</dbReference>
<name>A0A3B1BJ41_9ZZZZ</name>
<dbReference type="AlphaFoldDB" id="A0A3B1BJ41"/>
<sequence length="189" mass="20415">MGFISQLSKQFLIAMPGLQDPNFSHSVTFLCEHNPQGAMGLLINRPTPMNLGDLTRQLGIGIDMDEPDTAHIPIYRGGPVQPDQGFVLHTPQGEWDNTLELGSDLALTVSQDIIEAISHGLGPEKFMITLGYAGWGAGQLEEEIAANSWLNGPADNRIIFDTPQDQRWTTAAALLGVELSLISSDVGHA</sequence>
<organism evidence="1">
    <name type="scientific">hydrothermal vent metagenome</name>
    <dbReference type="NCBI Taxonomy" id="652676"/>
    <lineage>
        <taxon>unclassified sequences</taxon>
        <taxon>metagenomes</taxon>
        <taxon>ecological metagenomes</taxon>
    </lineage>
</organism>
<dbReference type="Gene3D" id="3.40.1740.10">
    <property type="entry name" value="VC0467-like"/>
    <property type="match status" value="1"/>
</dbReference>
<dbReference type="EMBL" id="UOFZ01000016">
    <property type="protein sequence ID" value="VAX12143.1"/>
    <property type="molecule type" value="Genomic_DNA"/>
</dbReference>
<dbReference type="PANTHER" id="PTHR30327">
    <property type="entry name" value="UNCHARACTERIZED PROTEIN YQGE"/>
    <property type="match status" value="1"/>
</dbReference>
<dbReference type="NCBIfam" id="NF001266">
    <property type="entry name" value="PRK00228.1-1"/>
    <property type="match status" value="1"/>
</dbReference>
<dbReference type="GO" id="GO:0005829">
    <property type="term" value="C:cytosol"/>
    <property type="evidence" value="ECO:0007669"/>
    <property type="project" value="TreeGrafter"/>
</dbReference>
<protein>
    <submittedName>
        <fullName evidence="1">UPF0301 protein YqgE</fullName>
    </submittedName>
</protein>
<accession>A0A3B1BJ41</accession>